<dbReference type="SUPFAM" id="SSF55154">
    <property type="entry name" value="CYTH-like phosphatases"/>
    <property type="match status" value="1"/>
</dbReference>
<proteinExistence type="predicted"/>
<comment type="caution">
    <text evidence="2">The sequence shown here is derived from an EMBL/GenBank/DDBJ whole genome shotgun (WGS) entry which is preliminary data.</text>
</comment>
<evidence type="ECO:0000259" key="1">
    <source>
        <dbReference type="PROSITE" id="PS51707"/>
    </source>
</evidence>
<name>A0ABS7DHT9_9GAMM</name>
<reference evidence="2 3" key="1">
    <citation type="submission" date="2021-03" db="EMBL/GenBank/DDBJ databases">
        <title>Succinivibrio sp. nov. isolated from feces of cow.</title>
        <authorList>
            <person name="Choi J.-Y."/>
        </authorList>
    </citation>
    <scope>NUCLEOTIDE SEQUENCE [LARGE SCALE GENOMIC DNA]</scope>
    <source>
        <strain evidence="2 3">AGMB01872</strain>
    </source>
</reference>
<organism evidence="2 3">
    <name type="scientific">Succinivibrio faecicola</name>
    <dbReference type="NCBI Taxonomy" id="2820300"/>
    <lineage>
        <taxon>Bacteria</taxon>
        <taxon>Pseudomonadati</taxon>
        <taxon>Pseudomonadota</taxon>
        <taxon>Gammaproteobacteria</taxon>
        <taxon>Aeromonadales</taxon>
        <taxon>Succinivibrionaceae</taxon>
        <taxon>Succinivibrio</taxon>
    </lineage>
</organism>
<dbReference type="RefSeq" id="WP_219938089.1">
    <property type="nucleotide sequence ID" value="NZ_JAGFNY010000033.1"/>
</dbReference>
<dbReference type="Proteomes" id="UP000731465">
    <property type="component" value="Unassembled WGS sequence"/>
</dbReference>
<dbReference type="PANTHER" id="PTHR39569:SF1">
    <property type="entry name" value="INORGANIC TRIPHOSPHATASE"/>
    <property type="match status" value="1"/>
</dbReference>
<evidence type="ECO:0000313" key="3">
    <source>
        <dbReference type="Proteomes" id="UP000731465"/>
    </source>
</evidence>
<gene>
    <name evidence="2" type="ORF">J5V48_08155</name>
</gene>
<dbReference type="InterPro" id="IPR033469">
    <property type="entry name" value="CYTH-like_dom_sf"/>
</dbReference>
<protein>
    <submittedName>
        <fullName evidence="2">CYTH domain-containing protein</fullName>
    </submittedName>
</protein>
<dbReference type="Gene3D" id="2.40.320.10">
    <property type="entry name" value="Hypothetical Protein Pfu-838710-001"/>
    <property type="match status" value="1"/>
</dbReference>
<feature type="domain" description="CYTH" evidence="1">
    <location>
        <begin position="3"/>
        <end position="213"/>
    </location>
</feature>
<dbReference type="InterPro" id="IPR023577">
    <property type="entry name" value="CYTH_domain"/>
</dbReference>
<dbReference type="PANTHER" id="PTHR39569">
    <property type="entry name" value="INORGANIC TRIPHOSPHATASE"/>
    <property type="match status" value="1"/>
</dbReference>
<evidence type="ECO:0000313" key="2">
    <source>
        <dbReference type="EMBL" id="MBW7570864.1"/>
    </source>
</evidence>
<dbReference type="SMART" id="SM01118">
    <property type="entry name" value="CYTH"/>
    <property type="match status" value="1"/>
</dbReference>
<dbReference type="EMBL" id="JAGFNY010000033">
    <property type="protein sequence ID" value="MBW7570864.1"/>
    <property type="molecule type" value="Genomic_DNA"/>
</dbReference>
<accession>A0ABS7DHT9</accession>
<dbReference type="InterPro" id="IPR039013">
    <property type="entry name" value="YgiF"/>
</dbReference>
<sequence>MKNKEIELKFGFLDEGSDEKIVSVLSSIGLVKSTGSQDLKNTYFDTPDGKLFAMQAGVRIRKSNSFCEQTLKVKGENIGGLHRRSEFNVKLGHDITVPNLKKFPTEAFCENFDYDGIQKELVEICKINFTRRTYILEALDSTFEVAYDFGEIKCPGSDSSERISELEIELIESTVPDSDILSMFIKLVDYLVRSPLKLTLEPFSKMHRASLLEHKSLVNLNIEPLYPKNEIVKRVQTLLSNFEILCGYFKIYRDPCVLSLLSSQAGSLYYALEELDEANIPAFVRGQKELVDYSDDIDWIIDNVKGFAKSVKKLSSKYSKAICEGNESKADRIIAKMTDREIKNKVFALPLKLRWLLSLLTN</sequence>
<dbReference type="PROSITE" id="PS51707">
    <property type="entry name" value="CYTH"/>
    <property type="match status" value="1"/>
</dbReference>
<dbReference type="Pfam" id="PF01928">
    <property type="entry name" value="CYTH"/>
    <property type="match status" value="1"/>
</dbReference>
<keyword evidence="3" id="KW-1185">Reference proteome</keyword>